<dbReference type="eggNOG" id="COG0583">
    <property type="taxonomic scope" value="Bacteria"/>
</dbReference>
<comment type="similarity">
    <text evidence="1">Belongs to the LysR transcriptional regulatory family.</text>
</comment>
<dbReference type="Pfam" id="PF03466">
    <property type="entry name" value="LysR_substrate"/>
    <property type="match status" value="1"/>
</dbReference>
<sequence>MTKVLINSEVSMLDKIVYFLHVVRTGSFSDAAKQYGISASAGSRWIIELEENMGVSLLKRSTRKVVPTQAGERLFDRFCHVNTEIDDILTEIQNLGNDDRGVIRIASTPLFAKKFLSQVVGEYLCEYPYVSFKIVETAYEMDHVGEVDFAIRANATYQGYQEKDSLLVKRSLLRYPLKACCSPRYIERFSLPETPEELKKHNCLYASTLVGGNKWVFERGGEFTTVEIAQTVQVEDSEFLKTVALTGAGIAYLPTSLIQKELNDGSLVPILDDYSNSHFEFGLYFRPRKQMPTRCVNFKDFLIRRVTEIASELEVS</sequence>
<proteinExistence type="inferred from homology"/>
<dbReference type="Proteomes" id="UP000001317">
    <property type="component" value="Chromosome"/>
</dbReference>
<dbReference type="InterPro" id="IPR000847">
    <property type="entry name" value="LysR_HTH_N"/>
</dbReference>
<evidence type="ECO:0000256" key="2">
    <source>
        <dbReference type="ARBA" id="ARBA00023015"/>
    </source>
</evidence>
<organism evidence="6 7">
    <name type="scientific">Shewanella halifaxensis (strain HAW-EB4)</name>
    <dbReference type="NCBI Taxonomy" id="458817"/>
    <lineage>
        <taxon>Bacteria</taxon>
        <taxon>Pseudomonadati</taxon>
        <taxon>Pseudomonadota</taxon>
        <taxon>Gammaproteobacteria</taxon>
        <taxon>Alteromonadales</taxon>
        <taxon>Shewanellaceae</taxon>
        <taxon>Shewanella</taxon>
    </lineage>
</organism>
<dbReference type="InterPro" id="IPR036388">
    <property type="entry name" value="WH-like_DNA-bd_sf"/>
</dbReference>
<keyword evidence="2" id="KW-0805">Transcription regulation</keyword>
<dbReference type="Gene3D" id="1.10.10.10">
    <property type="entry name" value="Winged helix-like DNA-binding domain superfamily/Winged helix DNA-binding domain"/>
    <property type="match status" value="1"/>
</dbReference>
<keyword evidence="4" id="KW-0804">Transcription</keyword>
<dbReference type="HOGENOM" id="CLU_039613_16_2_6"/>
<dbReference type="SUPFAM" id="SSF53850">
    <property type="entry name" value="Periplasmic binding protein-like II"/>
    <property type="match status" value="1"/>
</dbReference>
<accession>B0TLS7</accession>
<keyword evidence="7" id="KW-1185">Reference proteome</keyword>
<dbReference type="FunFam" id="1.10.10.10:FF:000001">
    <property type="entry name" value="LysR family transcriptional regulator"/>
    <property type="match status" value="1"/>
</dbReference>
<dbReference type="GO" id="GO:0003677">
    <property type="term" value="F:DNA binding"/>
    <property type="evidence" value="ECO:0007669"/>
    <property type="project" value="UniProtKB-KW"/>
</dbReference>
<evidence type="ECO:0000256" key="3">
    <source>
        <dbReference type="ARBA" id="ARBA00023125"/>
    </source>
</evidence>
<reference evidence="6" key="1">
    <citation type="submission" date="2008-01" db="EMBL/GenBank/DDBJ databases">
        <title>Complete sequence of Shewanella halifaxensis HAW-EB4.</title>
        <authorList>
            <consortium name="US DOE Joint Genome Institute"/>
            <person name="Copeland A."/>
            <person name="Lucas S."/>
            <person name="Lapidus A."/>
            <person name="Glavina del Rio T."/>
            <person name="Dalin E."/>
            <person name="Tice H."/>
            <person name="Bruce D."/>
            <person name="Goodwin L."/>
            <person name="Pitluck S."/>
            <person name="Sims D."/>
            <person name="Brettin T."/>
            <person name="Detter J.C."/>
            <person name="Han C."/>
            <person name="Kuske C.R."/>
            <person name="Schmutz J."/>
            <person name="Larimer F."/>
            <person name="Land M."/>
            <person name="Hauser L."/>
            <person name="Kyrpides N."/>
            <person name="Kim E."/>
            <person name="Zhao J.-S."/>
            <person name="Richardson P."/>
        </authorList>
    </citation>
    <scope>NUCLEOTIDE SEQUENCE [LARGE SCALE GENOMIC DNA]</scope>
    <source>
        <strain evidence="6">HAW-EB4</strain>
    </source>
</reference>
<evidence type="ECO:0000313" key="7">
    <source>
        <dbReference type="Proteomes" id="UP000001317"/>
    </source>
</evidence>
<evidence type="ECO:0000259" key="5">
    <source>
        <dbReference type="PROSITE" id="PS50931"/>
    </source>
</evidence>
<dbReference type="KEGG" id="shl:Shal_2746"/>
<dbReference type="EMBL" id="CP000931">
    <property type="protein sequence ID" value="ABZ77299.1"/>
    <property type="molecule type" value="Genomic_DNA"/>
</dbReference>
<gene>
    <name evidence="6" type="ordered locus">Shal_2746</name>
</gene>
<evidence type="ECO:0000256" key="1">
    <source>
        <dbReference type="ARBA" id="ARBA00009437"/>
    </source>
</evidence>
<dbReference type="GO" id="GO:0003700">
    <property type="term" value="F:DNA-binding transcription factor activity"/>
    <property type="evidence" value="ECO:0007669"/>
    <property type="project" value="InterPro"/>
</dbReference>
<dbReference type="SUPFAM" id="SSF46785">
    <property type="entry name" value="Winged helix' DNA-binding domain"/>
    <property type="match status" value="1"/>
</dbReference>
<dbReference type="InterPro" id="IPR005119">
    <property type="entry name" value="LysR_subst-bd"/>
</dbReference>
<dbReference type="STRING" id="458817.Shal_2746"/>
<protein>
    <submittedName>
        <fullName evidence="6">Transcriptional regulator, LysR family</fullName>
    </submittedName>
</protein>
<dbReference type="PANTHER" id="PTHR30537">
    <property type="entry name" value="HTH-TYPE TRANSCRIPTIONAL REGULATOR"/>
    <property type="match status" value="1"/>
</dbReference>
<dbReference type="AlphaFoldDB" id="B0TLS7"/>
<keyword evidence="3" id="KW-0238">DNA-binding</keyword>
<evidence type="ECO:0000256" key="4">
    <source>
        <dbReference type="ARBA" id="ARBA00023163"/>
    </source>
</evidence>
<evidence type="ECO:0000313" key="6">
    <source>
        <dbReference type="EMBL" id="ABZ77299.1"/>
    </source>
</evidence>
<dbReference type="Pfam" id="PF00126">
    <property type="entry name" value="HTH_1"/>
    <property type="match status" value="1"/>
</dbReference>
<dbReference type="PROSITE" id="PS50931">
    <property type="entry name" value="HTH_LYSR"/>
    <property type="match status" value="1"/>
</dbReference>
<dbReference type="InterPro" id="IPR036390">
    <property type="entry name" value="WH_DNA-bd_sf"/>
</dbReference>
<dbReference type="CDD" id="cd08422">
    <property type="entry name" value="PBP2_CrgA_like"/>
    <property type="match status" value="1"/>
</dbReference>
<feature type="domain" description="HTH lysR-type" evidence="5">
    <location>
        <begin position="13"/>
        <end position="68"/>
    </location>
</feature>
<dbReference type="Gene3D" id="3.40.190.290">
    <property type="match status" value="1"/>
</dbReference>
<dbReference type="InterPro" id="IPR058163">
    <property type="entry name" value="LysR-type_TF_proteobact-type"/>
</dbReference>
<dbReference type="PANTHER" id="PTHR30537:SF5">
    <property type="entry name" value="HTH-TYPE TRANSCRIPTIONAL ACTIVATOR TTDR-RELATED"/>
    <property type="match status" value="1"/>
</dbReference>
<name>B0TLS7_SHEHH</name>